<evidence type="ECO:0000313" key="1">
    <source>
        <dbReference type="EMBL" id="QCE07126.1"/>
    </source>
</evidence>
<proteinExistence type="predicted"/>
<protein>
    <submittedName>
        <fullName evidence="1">Uncharacterized protein</fullName>
    </submittedName>
</protein>
<gene>
    <name evidence="1" type="ORF">DEO72_LG9g2142</name>
</gene>
<organism evidence="1 2">
    <name type="scientific">Vigna unguiculata</name>
    <name type="common">Cowpea</name>
    <dbReference type="NCBI Taxonomy" id="3917"/>
    <lineage>
        <taxon>Eukaryota</taxon>
        <taxon>Viridiplantae</taxon>
        <taxon>Streptophyta</taxon>
        <taxon>Embryophyta</taxon>
        <taxon>Tracheophyta</taxon>
        <taxon>Spermatophyta</taxon>
        <taxon>Magnoliopsida</taxon>
        <taxon>eudicotyledons</taxon>
        <taxon>Gunneridae</taxon>
        <taxon>Pentapetalae</taxon>
        <taxon>rosids</taxon>
        <taxon>fabids</taxon>
        <taxon>Fabales</taxon>
        <taxon>Fabaceae</taxon>
        <taxon>Papilionoideae</taxon>
        <taxon>50 kb inversion clade</taxon>
        <taxon>NPAAA clade</taxon>
        <taxon>indigoferoid/millettioid clade</taxon>
        <taxon>Phaseoleae</taxon>
        <taxon>Vigna</taxon>
    </lineage>
</organism>
<sequence>MLALVVDTSAHPQAAHPRAKCYKCYNESISLTHKRKQHLGTHPRLAPRSDWRVLLKREWLSLRRAPLRLGESSTKRTVAPAQSRLGEIPSPKRDICSLKTRSSRLGDHSCRKPWASLCTSRLGEASSPG</sequence>
<dbReference type="AlphaFoldDB" id="A0A4D6N056"/>
<name>A0A4D6N056_VIGUN</name>
<dbReference type="Proteomes" id="UP000501690">
    <property type="component" value="Linkage Group LG9"/>
</dbReference>
<dbReference type="EMBL" id="CP039353">
    <property type="protein sequence ID" value="QCE07126.1"/>
    <property type="molecule type" value="Genomic_DNA"/>
</dbReference>
<reference evidence="1 2" key="1">
    <citation type="submission" date="2019-04" db="EMBL/GenBank/DDBJ databases">
        <title>An improved genome assembly and genetic linkage map for asparagus bean, Vigna unguiculata ssp. sesquipedialis.</title>
        <authorList>
            <person name="Xia Q."/>
            <person name="Zhang R."/>
            <person name="Dong Y."/>
        </authorList>
    </citation>
    <scope>NUCLEOTIDE SEQUENCE [LARGE SCALE GENOMIC DNA]</scope>
    <source>
        <tissue evidence="1">Leaf</tissue>
    </source>
</reference>
<keyword evidence="2" id="KW-1185">Reference proteome</keyword>
<evidence type="ECO:0000313" key="2">
    <source>
        <dbReference type="Proteomes" id="UP000501690"/>
    </source>
</evidence>
<accession>A0A4D6N056</accession>